<proteinExistence type="predicted"/>
<accession>A0A5K8A0W4</accession>
<dbReference type="KEGG" id="dov:DSCO28_66730"/>
<feature type="modified residue" description="4-aspartylphosphate" evidence="3">
    <location>
        <position position="15"/>
    </location>
</feature>
<dbReference type="PANTHER" id="PTHR45339:SF1">
    <property type="entry name" value="HYBRID SIGNAL TRANSDUCTION HISTIDINE KINASE J"/>
    <property type="match status" value="1"/>
</dbReference>
<feature type="domain" description="Response regulatory" evidence="4">
    <location>
        <begin position="1"/>
        <end position="85"/>
    </location>
</feature>
<gene>
    <name evidence="5" type="ORF">DSCO28_66730</name>
</gene>
<dbReference type="SMART" id="SM00448">
    <property type="entry name" value="REC"/>
    <property type="match status" value="1"/>
</dbReference>
<dbReference type="EMBL" id="AP021876">
    <property type="protein sequence ID" value="BBO86107.1"/>
    <property type="molecule type" value="Genomic_DNA"/>
</dbReference>
<evidence type="ECO:0000259" key="4">
    <source>
        <dbReference type="PROSITE" id="PS50110"/>
    </source>
</evidence>
<sequence>MKALATKPYDLVLMDIQMPEMDGFEATGVIRSEDSHVLNPNIPIVALTAHAMEGYREKCVQAGMNDYLTKPINPGQLSEKVAEWAGRER</sequence>
<dbReference type="InterPro" id="IPR011006">
    <property type="entry name" value="CheY-like_superfamily"/>
</dbReference>
<reference evidence="5 6" key="1">
    <citation type="submission" date="2019-11" db="EMBL/GenBank/DDBJ databases">
        <title>Comparative genomics of hydrocarbon-degrading Desulfosarcina strains.</title>
        <authorList>
            <person name="Watanabe M."/>
            <person name="Kojima H."/>
            <person name="Fukui M."/>
        </authorList>
    </citation>
    <scope>NUCLEOTIDE SEQUENCE [LARGE SCALE GENOMIC DNA]</scope>
    <source>
        <strain evidence="5 6">28bB2T</strain>
    </source>
</reference>
<name>A0A5K8A0W4_9BACT</name>
<dbReference type="Proteomes" id="UP000425960">
    <property type="component" value="Chromosome"/>
</dbReference>
<dbReference type="CDD" id="cd17546">
    <property type="entry name" value="REC_hyHK_CKI1_RcsC-like"/>
    <property type="match status" value="1"/>
</dbReference>
<dbReference type="AlphaFoldDB" id="A0A5K8A0W4"/>
<dbReference type="Pfam" id="PF00072">
    <property type="entry name" value="Response_reg"/>
    <property type="match status" value="1"/>
</dbReference>
<dbReference type="InterPro" id="IPR001789">
    <property type="entry name" value="Sig_transdc_resp-reg_receiver"/>
</dbReference>
<protein>
    <recommendedName>
        <fullName evidence="4">Response regulatory domain-containing protein</fullName>
    </recommendedName>
</protein>
<dbReference type="PANTHER" id="PTHR45339">
    <property type="entry name" value="HYBRID SIGNAL TRANSDUCTION HISTIDINE KINASE J"/>
    <property type="match status" value="1"/>
</dbReference>
<dbReference type="Gene3D" id="3.40.50.2300">
    <property type="match status" value="1"/>
</dbReference>
<organism evidence="5 6">
    <name type="scientific">Desulfosarcina ovata subsp. sediminis</name>
    <dbReference type="NCBI Taxonomy" id="885957"/>
    <lineage>
        <taxon>Bacteria</taxon>
        <taxon>Pseudomonadati</taxon>
        <taxon>Thermodesulfobacteriota</taxon>
        <taxon>Desulfobacteria</taxon>
        <taxon>Desulfobacterales</taxon>
        <taxon>Desulfosarcinaceae</taxon>
        <taxon>Desulfosarcina</taxon>
    </lineage>
</organism>
<keyword evidence="2" id="KW-0902">Two-component regulatory system</keyword>
<dbReference type="GO" id="GO:0000160">
    <property type="term" value="P:phosphorelay signal transduction system"/>
    <property type="evidence" value="ECO:0007669"/>
    <property type="project" value="UniProtKB-KW"/>
</dbReference>
<keyword evidence="1 3" id="KW-0597">Phosphoprotein</keyword>
<dbReference type="SUPFAM" id="SSF52172">
    <property type="entry name" value="CheY-like"/>
    <property type="match status" value="1"/>
</dbReference>
<evidence type="ECO:0000313" key="5">
    <source>
        <dbReference type="EMBL" id="BBO86107.1"/>
    </source>
</evidence>
<evidence type="ECO:0000256" key="2">
    <source>
        <dbReference type="ARBA" id="ARBA00023012"/>
    </source>
</evidence>
<evidence type="ECO:0000256" key="1">
    <source>
        <dbReference type="ARBA" id="ARBA00022553"/>
    </source>
</evidence>
<dbReference type="PROSITE" id="PS50110">
    <property type="entry name" value="RESPONSE_REGULATORY"/>
    <property type="match status" value="1"/>
</dbReference>
<evidence type="ECO:0000256" key="3">
    <source>
        <dbReference type="PROSITE-ProRule" id="PRU00169"/>
    </source>
</evidence>
<evidence type="ECO:0000313" key="6">
    <source>
        <dbReference type="Proteomes" id="UP000425960"/>
    </source>
</evidence>